<evidence type="ECO:0000256" key="1">
    <source>
        <dbReference type="PROSITE-ProRule" id="PRU00278"/>
    </source>
</evidence>
<feature type="domain" description="PpiC" evidence="3">
    <location>
        <begin position="223"/>
        <end position="319"/>
    </location>
</feature>
<keyword evidence="1 4" id="KW-0413">Isomerase</keyword>
<dbReference type="EC" id="5.2.1.8" evidence="4"/>
<name>A0ABW5WSU7_9FLAO</name>
<dbReference type="InterPro" id="IPR027304">
    <property type="entry name" value="Trigger_fact/SurA_dom_sf"/>
</dbReference>
<dbReference type="InterPro" id="IPR046357">
    <property type="entry name" value="PPIase_dom_sf"/>
</dbReference>
<dbReference type="EMBL" id="JBHUOV010000007">
    <property type="protein sequence ID" value="MFD2824336.1"/>
    <property type="molecule type" value="Genomic_DNA"/>
</dbReference>
<keyword evidence="1" id="KW-0697">Rotamase</keyword>
<dbReference type="Pfam" id="PF00639">
    <property type="entry name" value="Rotamase"/>
    <property type="match status" value="2"/>
</dbReference>
<keyword evidence="2" id="KW-0732">Signal</keyword>
<dbReference type="Proteomes" id="UP001597533">
    <property type="component" value="Unassembled WGS sequence"/>
</dbReference>
<evidence type="ECO:0000256" key="2">
    <source>
        <dbReference type="SAM" id="SignalP"/>
    </source>
</evidence>
<comment type="caution">
    <text evidence="4">The sequence shown here is derived from an EMBL/GenBank/DDBJ whole genome shotgun (WGS) entry which is preliminary data.</text>
</comment>
<evidence type="ECO:0000259" key="3">
    <source>
        <dbReference type="PROSITE" id="PS50198"/>
    </source>
</evidence>
<reference evidence="5" key="1">
    <citation type="journal article" date="2019" name="Int. J. Syst. Evol. Microbiol.">
        <title>The Global Catalogue of Microorganisms (GCM) 10K type strain sequencing project: providing services to taxonomists for standard genome sequencing and annotation.</title>
        <authorList>
            <consortium name="The Broad Institute Genomics Platform"/>
            <consortium name="The Broad Institute Genome Sequencing Center for Infectious Disease"/>
            <person name="Wu L."/>
            <person name="Ma J."/>
        </authorList>
    </citation>
    <scope>NUCLEOTIDE SEQUENCE [LARGE SCALE GENOMIC DNA]</scope>
    <source>
        <strain evidence="5">KCTC 32141</strain>
    </source>
</reference>
<evidence type="ECO:0000313" key="4">
    <source>
        <dbReference type="EMBL" id="MFD2824336.1"/>
    </source>
</evidence>
<protein>
    <submittedName>
        <fullName evidence="4">Peptidylprolyl isomerase</fullName>
        <ecNumber evidence="4">5.2.1.8</ecNumber>
    </submittedName>
</protein>
<dbReference type="SUPFAM" id="SSF109998">
    <property type="entry name" value="Triger factor/SurA peptide-binding domain-like"/>
    <property type="match status" value="1"/>
</dbReference>
<accession>A0ABW5WSU7</accession>
<organism evidence="4 5">
    <name type="scientific">Lacinutrix iliipiscaria</name>
    <dbReference type="NCBI Taxonomy" id="1230532"/>
    <lineage>
        <taxon>Bacteria</taxon>
        <taxon>Pseudomonadati</taxon>
        <taxon>Bacteroidota</taxon>
        <taxon>Flavobacteriia</taxon>
        <taxon>Flavobacteriales</taxon>
        <taxon>Flavobacteriaceae</taxon>
        <taxon>Lacinutrix</taxon>
    </lineage>
</organism>
<keyword evidence="5" id="KW-1185">Reference proteome</keyword>
<sequence length="641" mass="74631">MRLLSILFFFIFTISFQAQNKAGVLFTVDNDPVYSSEFIRVFNKNLDLVKDESQKDVDEYLKLFINYKLKLKEAKTLGLDKDEKYLRELGSYKKQLSKNYLTDNKVTNELVEEAYERISNEVNASHILVRVDENASPKDTLVAYNKLLKLRARVIEEGYKAVQKDVHDGKTVFAEDLNYFTGFKMVYEFENVAFNTPVGEVSQPFRTQFGYHIVKVFDKRKSRGQREVAHIMINLKEDAESRIQDIYKKIQQGEDFGSLAKQFSEDKSTSNKEGKLTPFSGGELRSPEFENQAFGIQNEGDYTQPFKTDFGWHIIKLIKKIEIGSFEDMKPTLESKVKRDSRSKLISESRVEELKKRYTISNVDQDLEYFTSILNNEYYNSKWKVPEDFNPEKAFVKIESKQLTYKDFADFLIKNQRRTTKQVDFKELVTTTYNSFLEGNLLEFQEENLENENEEFSYILSEYRDGLLLFELMENEIWKAAAKDTVAVQEYYSANQSNYFFNERIDAIVASSAKRKDIEKVGKLMKEGKTPDEIKELVNTNDEIRVIFTSDKMDASHQAIPNGFLFKKGVSEVLEHNGAFIVVKVNEVLPKTFKTFEEAKGKVVSDYQEAKEMKWLKALANKYKVVINQEALKEVKYKLNK</sequence>
<feature type="domain" description="PpiC" evidence="3">
    <location>
        <begin position="119"/>
        <end position="218"/>
    </location>
</feature>
<dbReference type="Gene3D" id="3.10.50.40">
    <property type="match status" value="2"/>
</dbReference>
<evidence type="ECO:0000313" key="5">
    <source>
        <dbReference type="Proteomes" id="UP001597533"/>
    </source>
</evidence>
<dbReference type="PANTHER" id="PTHR47245">
    <property type="entry name" value="PEPTIDYLPROLYL ISOMERASE"/>
    <property type="match status" value="1"/>
</dbReference>
<dbReference type="Pfam" id="PF13145">
    <property type="entry name" value="Rotamase_2"/>
    <property type="match status" value="1"/>
</dbReference>
<dbReference type="RefSeq" id="WP_183488354.1">
    <property type="nucleotide sequence ID" value="NZ_JBHUOV010000007.1"/>
</dbReference>
<feature type="chain" id="PRO_5046952308" evidence="2">
    <location>
        <begin position="19"/>
        <end position="641"/>
    </location>
</feature>
<dbReference type="InterPro" id="IPR050245">
    <property type="entry name" value="PrsA_foldase"/>
</dbReference>
<dbReference type="PANTHER" id="PTHR47245:SF2">
    <property type="entry name" value="PEPTIDYL-PROLYL CIS-TRANS ISOMERASE HP_0175-RELATED"/>
    <property type="match status" value="1"/>
</dbReference>
<proteinExistence type="predicted"/>
<dbReference type="SUPFAM" id="SSF54534">
    <property type="entry name" value="FKBP-like"/>
    <property type="match status" value="2"/>
</dbReference>
<dbReference type="InterPro" id="IPR000297">
    <property type="entry name" value="PPIase_PpiC"/>
</dbReference>
<dbReference type="PROSITE" id="PS50198">
    <property type="entry name" value="PPIC_PPIASE_2"/>
    <property type="match status" value="2"/>
</dbReference>
<gene>
    <name evidence="4" type="ORF">ACFS5M_11700</name>
</gene>
<feature type="signal peptide" evidence="2">
    <location>
        <begin position="1"/>
        <end position="18"/>
    </location>
</feature>
<dbReference type="GO" id="GO:0003755">
    <property type="term" value="F:peptidyl-prolyl cis-trans isomerase activity"/>
    <property type="evidence" value="ECO:0007669"/>
    <property type="project" value="UniProtKB-EC"/>
</dbReference>